<dbReference type="AlphaFoldDB" id="A0AAV2DSH8"/>
<sequence>MYAGEYTESTSSPAAATVTSSSSSPKFAIDGSKSIHSHRSTHPPPWSWPSRTSHFPQIKASTLRMLLEFFPSHITSNSHSPVTLVAAGDNNGKKNPKPPPSRTIVTGYLLQRHALLCAKMNRMEG</sequence>
<accession>A0AAV2DSH8</accession>
<proteinExistence type="predicted"/>
<dbReference type="Proteomes" id="UP001497516">
    <property type="component" value="Chromosome 3"/>
</dbReference>
<feature type="compositionally biased region" description="Low complexity" evidence="1">
    <location>
        <begin position="9"/>
        <end position="25"/>
    </location>
</feature>
<feature type="region of interest" description="Disordered" evidence="1">
    <location>
        <begin position="1"/>
        <end position="53"/>
    </location>
</feature>
<keyword evidence="3" id="KW-1185">Reference proteome</keyword>
<dbReference type="EMBL" id="OZ034816">
    <property type="protein sequence ID" value="CAL1376462.1"/>
    <property type="molecule type" value="Genomic_DNA"/>
</dbReference>
<gene>
    <name evidence="2" type="ORF">LTRI10_LOCUS18190</name>
</gene>
<reference evidence="2 3" key="1">
    <citation type="submission" date="2024-04" db="EMBL/GenBank/DDBJ databases">
        <authorList>
            <person name="Fracassetti M."/>
        </authorList>
    </citation>
    <scope>NUCLEOTIDE SEQUENCE [LARGE SCALE GENOMIC DNA]</scope>
</reference>
<name>A0AAV2DSH8_9ROSI</name>
<evidence type="ECO:0000313" key="3">
    <source>
        <dbReference type="Proteomes" id="UP001497516"/>
    </source>
</evidence>
<organism evidence="2 3">
    <name type="scientific">Linum trigynum</name>
    <dbReference type="NCBI Taxonomy" id="586398"/>
    <lineage>
        <taxon>Eukaryota</taxon>
        <taxon>Viridiplantae</taxon>
        <taxon>Streptophyta</taxon>
        <taxon>Embryophyta</taxon>
        <taxon>Tracheophyta</taxon>
        <taxon>Spermatophyta</taxon>
        <taxon>Magnoliopsida</taxon>
        <taxon>eudicotyledons</taxon>
        <taxon>Gunneridae</taxon>
        <taxon>Pentapetalae</taxon>
        <taxon>rosids</taxon>
        <taxon>fabids</taxon>
        <taxon>Malpighiales</taxon>
        <taxon>Linaceae</taxon>
        <taxon>Linum</taxon>
    </lineage>
</organism>
<protein>
    <submittedName>
        <fullName evidence="2">Uncharacterized protein</fullName>
    </submittedName>
</protein>
<feature type="region of interest" description="Disordered" evidence="1">
    <location>
        <begin position="83"/>
        <end position="103"/>
    </location>
</feature>
<evidence type="ECO:0000313" key="2">
    <source>
        <dbReference type="EMBL" id="CAL1376462.1"/>
    </source>
</evidence>
<evidence type="ECO:0000256" key="1">
    <source>
        <dbReference type="SAM" id="MobiDB-lite"/>
    </source>
</evidence>